<dbReference type="InterPro" id="IPR028973">
    <property type="entry name" value="PhnB-like"/>
</dbReference>
<dbReference type="Pfam" id="PF00903">
    <property type="entry name" value="Glyoxalase"/>
    <property type="match status" value="1"/>
</dbReference>
<name>A0A554RP13_9ACTN</name>
<dbReference type="SUPFAM" id="SSF54593">
    <property type="entry name" value="Glyoxalase/Bleomycin resistance protein/Dihydroxybiphenyl dioxygenase"/>
    <property type="match status" value="1"/>
</dbReference>
<dbReference type="Gene3D" id="3.10.180.10">
    <property type="entry name" value="2,3-Dihydroxybiphenyl 1,2-Dioxygenase, domain 1"/>
    <property type="match status" value="1"/>
</dbReference>
<dbReference type="AlphaFoldDB" id="A0A554RP13"/>
<dbReference type="CDD" id="cd06588">
    <property type="entry name" value="PhnB_like"/>
    <property type="match status" value="1"/>
</dbReference>
<organism evidence="3 4">
    <name type="scientific">Aeromicrobium piscarium</name>
    <dbReference type="NCBI Taxonomy" id="2590901"/>
    <lineage>
        <taxon>Bacteria</taxon>
        <taxon>Bacillati</taxon>
        <taxon>Actinomycetota</taxon>
        <taxon>Actinomycetes</taxon>
        <taxon>Propionibacteriales</taxon>
        <taxon>Nocardioidaceae</taxon>
        <taxon>Aeromicrobium</taxon>
    </lineage>
</organism>
<protein>
    <submittedName>
        <fullName evidence="3">VOC family protein</fullName>
    </submittedName>
</protein>
<reference evidence="3 4" key="1">
    <citation type="submission" date="2019-07" db="EMBL/GenBank/DDBJ databases">
        <authorList>
            <person name="Zhao L.H."/>
        </authorList>
    </citation>
    <scope>NUCLEOTIDE SEQUENCE [LARGE SCALE GENOMIC DNA]</scope>
    <source>
        <strain evidence="3 4">Co35</strain>
    </source>
</reference>
<dbReference type="EMBL" id="VLNT01000020">
    <property type="protein sequence ID" value="TSD55804.1"/>
    <property type="molecule type" value="Genomic_DNA"/>
</dbReference>
<dbReference type="Proteomes" id="UP000316988">
    <property type="component" value="Unassembled WGS sequence"/>
</dbReference>
<dbReference type="PANTHER" id="PTHR33990">
    <property type="entry name" value="PROTEIN YJDN-RELATED"/>
    <property type="match status" value="1"/>
</dbReference>
<evidence type="ECO:0000259" key="2">
    <source>
        <dbReference type="Pfam" id="PF00903"/>
    </source>
</evidence>
<feature type="domain" description="Glyoxalase/fosfomycin resistance/dioxygenase" evidence="2">
    <location>
        <begin position="11"/>
        <end position="125"/>
    </location>
</feature>
<dbReference type="InterPro" id="IPR029068">
    <property type="entry name" value="Glyas_Bleomycin-R_OHBP_Dase"/>
</dbReference>
<evidence type="ECO:0000256" key="1">
    <source>
        <dbReference type="SAM" id="MobiDB-lite"/>
    </source>
</evidence>
<accession>A0A554RP13</accession>
<dbReference type="OrthoDB" id="9795306at2"/>
<dbReference type="RefSeq" id="WP_143914586.1">
    <property type="nucleotide sequence ID" value="NZ_VLNT01000020.1"/>
</dbReference>
<evidence type="ECO:0000313" key="3">
    <source>
        <dbReference type="EMBL" id="TSD55804.1"/>
    </source>
</evidence>
<keyword evidence="4" id="KW-1185">Reference proteome</keyword>
<gene>
    <name evidence="3" type="ORF">FNM00_16210</name>
</gene>
<feature type="region of interest" description="Disordered" evidence="1">
    <location>
        <begin position="63"/>
        <end position="88"/>
    </location>
</feature>
<comment type="caution">
    <text evidence="3">The sequence shown here is derived from an EMBL/GenBank/DDBJ whole genome shotgun (WGS) entry which is preliminary data.</text>
</comment>
<dbReference type="InterPro" id="IPR004360">
    <property type="entry name" value="Glyas_Fos-R_dOase_dom"/>
</dbReference>
<dbReference type="PANTHER" id="PTHR33990:SF1">
    <property type="entry name" value="PROTEIN YJDN"/>
    <property type="match status" value="1"/>
</dbReference>
<proteinExistence type="predicted"/>
<evidence type="ECO:0000313" key="4">
    <source>
        <dbReference type="Proteomes" id="UP000316988"/>
    </source>
</evidence>
<sequence length="126" mass="13692">MATRLIPYLHFDGTAREAMEFYRSVFGGTLELARYADMGAHDPADAERIMHGDLATDHFELMGSDVPTGQAAPRPPAHGVAVSAEDSPQSREYVERLAEGGTVIVPLETAPWGNAFGMVIDRYGIE</sequence>